<dbReference type="GeneID" id="56078737"/>
<reference evidence="1 2" key="1">
    <citation type="submission" date="2020-07" db="EMBL/GenBank/DDBJ databases">
        <title>Halosimplex pelagicum sp. nov. and Halosimplex rubrum sp. nov., isolated from salted brown alga Laminaria, and emended description of the genus Halosimplex.</title>
        <authorList>
            <person name="Cui H."/>
        </authorList>
    </citation>
    <scope>NUCLEOTIDE SEQUENCE [LARGE SCALE GENOMIC DNA]</scope>
    <source>
        <strain evidence="1 2">R27</strain>
    </source>
</reference>
<dbReference type="OrthoDB" id="320547at2157"/>
<evidence type="ECO:0000313" key="1">
    <source>
        <dbReference type="EMBL" id="QLH78110.1"/>
    </source>
</evidence>
<evidence type="ECO:0008006" key="3">
    <source>
        <dbReference type="Google" id="ProtNLM"/>
    </source>
</evidence>
<gene>
    <name evidence="1" type="ORF">HZS55_12700</name>
</gene>
<name>A0A7D5T4Z8_9EURY</name>
<dbReference type="Proteomes" id="UP000509667">
    <property type="component" value="Chromosome"/>
</dbReference>
<protein>
    <recommendedName>
        <fullName evidence="3">STAS/SEC14 domain-containing protein</fullName>
    </recommendedName>
</protein>
<sequence>MAAKTIDDGENYTIEWDDEIGAVVFTWDTYVSGAAFREGCEALLDAIERRDAAKVLTDTRGVSAHDAEDQQWMQTDWMPRAHETGLEYSATVHSDSVISEMDVENMLDGMEGGTAEPFLTSDMAEAREWLAAR</sequence>
<dbReference type="AlphaFoldDB" id="A0A7D5T4Z8"/>
<dbReference type="EMBL" id="CP058910">
    <property type="protein sequence ID" value="QLH78110.1"/>
    <property type="molecule type" value="Genomic_DNA"/>
</dbReference>
<dbReference type="RefSeq" id="WP_179908032.1">
    <property type="nucleotide sequence ID" value="NZ_CP058910.1"/>
</dbReference>
<proteinExistence type="predicted"/>
<organism evidence="1 2">
    <name type="scientific">Halosimplex rubrum</name>
    <dbReference type="NCBI Taxonomy" id="869889"/>
    <lineage>
        <taxon>Archaea</taxon>
        <taxon>Methanobacteriati</taxon>
        <taxon>Methanobacteriota</taxon>
        <taxon>Stenosarchaea group</taxon>
        <taxon>Halobacteria</taxon>
        <taxon>Halobacteriales</taxon>
        <taxon>Haloarculaceae</taxon>
        <taxon>Halosimplex</taxon>
    </lineage>
</organism>
<dbReference type="KEGG" id="hrr:HZS55_12700"/>
<evidence type="ECO:0000313" key="2">
    <source>
        <dbReference type="Proteomes" id="UP000509667"/>
    </source>
</evidence>
<accession>A0A7D5T4Z8</accession>
<keyword evidence="2" id="KW-1185">Reference proteome</keyword>